<feature type="chain" id="PRO_5013390339" description="EGF-like domain-containing protein" evidence="3">
    <location>
        <begin position="24"/>
        <end position="447"/>
    </location>
</feature>
<reference evidence="6" key="1">
    <citation type="journal article" date="2010" name="Nature">
        <title>The Amphimedon queenslandica genome and the evolution of animal complexity.</title>
        <authorList>
            <person name="Srivastava M."/>
            <person name="Simakov O."/>
            <person name="Chapman J."/>
            <person name="Fahey B."/>
            <person name="Gauthier M.E."/>
            <person name="Mitros T."/>
            <person name="Richards G.S."/>
            <person name="Conaco C."/>
            <person name="Dacre M."/>
            <person name="Hellsten U."/>
            <person name="Larroux C."/>
            <person name="Putnam N.H."/>
            <person name="Stanke M."/>
            <person name="Adamska M."/>
            <person name="Darling A."/>
            <person name="Degnan S.M."/>
            <person name="Oakley T.H."/>
            <person name="Plachetzki D.C."/>
            <person name="Zhai Y."/>
            <person name="Adamski M."/>
            <person name="Calcino A."/>
            <person name="Cummins S.F."/>
            <person name="Goodstein D.M."/>
            <person name="Harris C."/>
            <person name="Jackson D.J."/>
            <person name="Leys S.P."/>
            <person name="Shu S."/>
            <person name="Woodcroft B.J."/>
            <person name="Vervoort M."/>
            <person name="Kosik K.S."/>
            <person name="Manning G."/>
            <person name="Degnan B.M."/>
            <person name="Rokhsar D.S."/>
        </authorList>
    </citation>
    <scope>NUCLEOTIDE SEQUENCE [LARGE SCALE GENOMIC DNA]</scope>
</reference>
<keyword evidence="1" id="KW-0245">EGF-like domain</keyword>
<organism evidence="5">
    <name type="scientific">Amphimedon queenslandica</name>
    <name type="common">Sponge</name>
    <dbReference type="NCBI Taxonomy" id="400682"/>
    <lineage>
        <taxon>Eukaryota</taxon>
        <taxon>Metazoa</taxon>
        <taxon>Porifera</taxon>
        <taxon>Demospongiae</taxon>
        <taxon>Heteroscleromorpha</taxon>
        <taxon>Haplosclerida</taxon>
        <taxon>Niphatidae</taxon>
        <taxon>Amphimedon</taxon>
    </lineage>
</organism>
<feature type="signal peptide" evidence="3">
    <location>
        <begin position="1"/>
        <end position="23"/>
    </location>
</feature>
<evidence type="ECO:0000313" key="6">
    <source>
        <dbReference type="Proteomes" id="UP000007879"/>
    </source>
</evidence>
<dbReference type="InterPro" id="IPR009030">
    <property type="entry name" value="Growth_fac_rcpt_cys_sf"/>
</dbReference>
<dbReference type="Proteomes" id="UP000007879">
    <property type="component" value="Unassembled WGS sequence"/>
</dbReference>
<reference evidence="5" key="2">
    <citation type="submission" date="2017-05" db="UniProtKB">
        <authorList>
            <consortium name="EnsemblMetazoa"/>
        </authorList>
    </citation>
    <scope>IDENTIFICATION</scope>
</reference>
<feature type="disulfide bond" evidence="1">
    <location>
        <begin position="222"/>
        <end position="239"/>
    </location>
</feature>
<keyword evidence="2" id="KW-1133">Transmembrane helix</keyword>
<dbReference type="SMART" id="SM00181">
    <property type="entry name" value="EGF"/>
    <property type="match status" value="3"/>
</dbReference>
<proteinExistence type="predicted"/>
<dbReference type="InParanoid" id="A0A1X7V813"/>
<gene>
    <name evidence="5" type="primary">109581004</name>
</gene>
<dbReference type="AlphaFoldDB" id="A0A1X7V813"/>
<dbReference type="InterPro" id="IPR000742">
    <property type="entry name" value="EGF"/>
</dbReference>
<dbReference type="KEGG" id="aqu:109581004"/>
<keyword evidence="2" id="KW-0812">Transmembrane</keyword>
<comment type="caution">
    <text evidence="1">Lacks conserved residue(s) required for the propagation of feature annotation.</text>
</comment>
<dbReference type="PROSITE" id="PS50026">
    <property type="entry name" value="EGF_3"/>
    <property type="match status" value="1"/>
</dbReference>
<keyword evidence="6" id="KW-1185">Reference proteome</keyword>
<evidence type="ECO:0000256" key="3">
    <source>
        <dbReference type="SAM" id="SignalP"/>
    </source>
</evidence>
<feature type="transmembrane region" description="Helical" evidence="2">
    <location>
        <begin position="377"/>
        <end position="406"/>
    </location>
</feature>
<name>A0A1X7V813_AMPQE</name>
<evidence type="ECO:0000256" key="2">
    <source>
        <dbReference type="SAM" id="Phobius"/>
    </source>
</evidence>
<keyword evidence="2" id="KW-0472">Membrane</keyword>
<accession>A0A1X7V813</accession>
<evidence type="ECO:0000259" key="4">
    <source>
        <dbReference type="PROSITE" id="PS50026"/>
    </source>
</evidence>
<dbReference type="SUPFAM" id="SSF57184">
    <property type="entry name" value="Growth factor receptor domain"/>
    <property type="match status" value="1"/>
</dbReference>
<dbReference type="EnsemblMetazoa" id="Aqu2.1.36141_001">
    <property type="protein sequence ID" value="Aqu2.1.36141_001"/>
    <property type="gene ID" value="Aqu2.1.36141"/>
</dbReference>
<dbReference type="EnsemblMetazoa" id="XM_019994704.1">
    <property type="protein sequence ID" value="XP_019850263.1"/>
    <property type="gene ID" value="LOC109581004"/>
</dbReference>
<feature type="domain" description="EGF-like" evidence="4">
    <location>
        <begin position="212"/>
        <end position="252"/>
    </location>
</feature>
<sequence length="447" mass="48012">MLYLYPVAALHILLYSTTRLVSAQDCPLPNKTEIETALSPLLINAQGFGPFSPNITGPVRYVCLSQGDMIDTYRSISLIATFTPNSGEAEQTKLFLMYCISTSGTWSESATDGLHNPSPNLVGAPPRTDCIVCRYGFGDDQCRECPYCDYGLRRCTSRHSCCSVFTASGFCDYSCESDGPNYVATASTGFICTCNLTCPDGFTVNSDCTDCDLNICDAESPCENGGQCIQYSPADNYTCDCTGTRHGGVNCASLIPSPSSLTPIAITSPSPSLAPSIPSETFAPCGQNCDTCKTSNCCKTCSLGYYLNPDDCTCGRCTVSNCSRCHSLNSSCCMECEEGFELCSDCQCKTYASSTVNQLLPTGAAISPTENAKTRTWIVLFFVALILVLCILIFISVLLYTIIYFASGGARTRMNKTISIPPAANARLHNNPLYVSPEEVTLSISPS</sequence>
<keyword evidence="3" id="KW-0732">Signal</keyword>
<evidence type="ECO:0000256" key="1">
    <source>
        <dbReference type="PROSITE-ProRule" id="PRU00076"/>
    </source>
</evidence>
<keyword evidence="1" id="KW-1015">Disulfide bond</keyword>
<protein>
    <recommendedName>
        <fullName evidence="4">EGF-like domain-containing protein</fullName>
    </recommendedName>
</protein>
<evidence type="ECO:0000313" key="5">
    <source>
        <dbReference type="EnsemblMetazoa" id="Aqu2.1.36141_001"/>
    </source>
</evidence>